<dbReference type="STRING" id="56484.A0A1Y2FMM2"/>
<keyword evidence="3" id="KW-0813">Transport</keyword>
<comment type="similarity">
    <text evidence="2">Belongs to the syntaxin family.</text>
</comment>
<feature type="region of interest" description="Disordered" evidence="9">
    <location>
        <begin position="22"/>
        <end position="49"/>
    </location>
</feature>
<evidence type="ECO:0000259" key="11">
    <source>
        <dbReference type="PROSITE" id="PS50192"/>
    </source>
</evidence>
<comment type="subcellular location">
    <subcellularLocation>
        <location evidence="1">Membrane</location>
        <topology evidence="1">Single-pass type IV membrane protein</topology>
    </subcellularLocation>
</comment>
<dbReference type="GO" id="GO:0015031">
    <property type="term" value="P:protein transport"/>
    <property type="evidence" value="ECO:0007669"/>
    <property type="project" value="UniProtKB-KW"/>
</dbReference>
<keyword evidence="6 10" id="KW-1133">Transmembrane helix</keyword>
<evidence type="ECO:0000256" key="7">
    <source>
        <dbReference type="ARBA" id="ARBA00023054"/>
    </source>
</evidence>
<gene>
    <name evidence="12" type="ORF">BCR37DRAFT_345050</name>
</gene>
<feature type="domain" description="T-SNARE coiled-coil homology" evidence="11">
    <location>
        <begin position="199"/>
        <end position="261"/>
    </location>
</feature>
<evidence type="ECO:0000256" key="10">
    <source>
        <dbReference type="SAM" id="Phobius"/>
    </source>
</evidence>
<evidence type="ECO:0000313" key="12">
    <source>
        <dbReference type="EMBL" id="ORY84837.1"/>
    </source>
</evidence>
<keyword evidence="5" id="KW-0653">Protein transport</keyword>
<evidence type="ECO:0000256" key="2">
    <source>
        <dbReference type="ARBA" id="ARBA00009063"/>
    </source>
</evidence>
<dbReference type="GeneID" id="63784196"/>
<dbReference type="OMA" id="YRIRTHI"/>
<keyword evidence="4 10" id="KW-0812">Transmembrane</keyword>
<dbReference type="SUPFAM" id="SSF58038">
    <property type="entry name" value="SNARE fusion complex"/>
    <property type="match status" value="1"/>
</dbReference>
<dbReference type="PANTHER" id="PTHR15959">
    <property type="entry name" value="SYNTAXIN-18"/>
    <property type="match status" value="1"/>
</dbReference>
<comment type="caution">
    <text evidence="12">The sequence shown here is derived from an EMBL/GenBank/DDBJ whole genome shotgun (WGS) entry which is preliminary data.</text>
</comment>
<dbReference type="GO" id="GO:0031201">
    <property type="term" value="C:SNARE complex"/>
    <property type="evidence" value="ECO:0007669"/>
    <property type="project" value="TreeGrafter"/>
</dbReference>
<organism evidence="12 13">
    <name type="scientific">Protomyces lactucae-debilis</name>
    <dbReference type="NCBI Taxonomy" id="2754530"/>
    <lineage>
        <taxon>Eukaryota</taxon>
        <taxon>Fungi</taxon>
        <taxon>Dikarya</taxon>
        <taxon>Ascomycota</taxon>
        <taxon>Taphrinomycotina</taxon>
        <taxon>Taphrinomycetes</taxon>
        <taxon>Taphrinales</taxon>
        <taxon>Protomycetaceae</taxon>
        <taxon>Protomyces</taxon>
    </lineage>
</organism>
<dbReference type="RefSeq" id="XP_040726620.1">
    <property type="nucleotide sequence ID" value="XM_040867597.1"/>
</dbReference>
<keyword evidence="8 10" id="KW-0472">Membrane</keyword>
<feature type="compositionally biased region" description="Low complexity" evidence="9">
    <location>
        <begin position="29"/>
        <end position="40"/>
    </location>
</feature>
<name>A0A1Y2FMM2_PROLT</name>
<proteinExistence type="inferred from homology"/>
<dbReference type="AlphaFoldDB" id="A0A1Y2FMM2"/>
<evidence type="ECO:0000256" key="9">
    <source>
        <dbReference type="SAM" id="MobiDB-lite"/>
    </source>
</evidence>
<dbReference type="GO" id="GO:0006890">
    <property type="term" value="P:retrograde vesicle-mediated transport, Golgi to endoplasmic reticulum"/>
    <property type="evidence" value="ECO:0007669"/>
    <property type="project" value="TreeGrafter"/>
</dbReference>
<feature type="transmembrane region" description="Helical" evidence="10">
    <location>
        <begin position="267"/>
        <end position="290"/>
    </location>
</feature>
<evidence type="ECO:0000313" key="13">
    <source>
        <dbReference type="Proteomes" id="UP000193685"/>
    </source>
</evidence>
<sequence length="291" mass="33497">SMREIQHYLTRIRRAYLSVSDDKGHHKPSLASLSSVASSSTGEIHHLTDKQRDEIDYEVKTSLRDALSRVQALESVESKRRAQLEGTSRFARWLRDPDVDAQAAQLGAHHVSMTWYLNHFLVGLSNQHAEQRTIRFEREEEKRRLAMPSSKRFQAPAYGYTLDPAEQAVSEQETEAALLETLLSPAQLQQFEGENTKMMQEFENSLQQIRTTQAKLAEIAELSTELQRHLEQQTDMTDRLMEDATFTSMTVRQGNEQLGKARKRNAWYTKFVVTILLVLSFVLLFLDYYAS</sequence>
<dbReference type="Proteomes" id="UP000193685">
    <property type="component" value="Unassembled WGS sequence"/>
</dbReference>
<protein>
    <recommendedName>
        <fullName evidence="11">t-SNARE coiled-coil homology domain-containing protein</fullName>
    </recommendedName>
</protein>
<dbReference type="PANTHER" id="PTHR15959:SF0">
    <property type="entry name" value="SYNTAXIN-18"/>
    <property type="match status" value="1"/>
</dbReference>
<dbReference type="PROSITE" id="PS50192">
    <property type="entry name" value="T_SNARE"/>
    <property type="match status" value="1"/>
</dbReference>
<keyword evidence="13" id="KW-1185">Reference proteome</keyword>
<dbReference type="OrthoDB" id="342981at2759"/>
<dbReference type="InterPro" id="IPR000727">
    <property type="entry name" value="T_SNARE_dom"/>
</dbReference>
<dbReference type="EMBL" id="MCFI01000005">
    <property type="protein sequence ID" value="ORY84837.1"/>
    <property type="molecule type" value="Genomic_DNA"/>
</dbReference>
<evidence type="ECO:0000256" key="5">
    <source>
        <dbReference type="ARBA" id="ARBA00022927"/>
    </source>
</evidence>
<evidence type="ECO:0000256" key="4">
    <source>
        <dbReference type="ARBA" id="ARBA00022692"/>
    </source>
</evidence>
<evidence type="ECO:0000256" key="3">
    <source>
        <dbReference type="ARBA" id="ARBA00022448"/>
    </source>
</evidence>
<feature type="non-terminal residue" evidence="12">
    <location>
        <position position="1"/>
    </location>
</feature>
<evidence type="ECO:0000256" key="8">
    <source>
        <dbReference type="ARBA" id="ARBA00023136"/>
    </source>
</evidence>
<accession>A0A1Y2FMM2</accession>
<evidence type="ECO:0000256" key="6">
    <source>
        <dbReference type="ARBA" id="ARBA00022989"/>
    </source>
</evidence>
<reference evidence="12 13" key="1">
    <citation type="submission" date="2016-07" db="EMBL/GenBank/DDBJ databases">
        <title>Pervasive Adenine N6-methylation of Active Genes in Fungi.</title>
        <authorList>
            <consortium name="DOE Joint Genome Institute"/>
            <person name="Mondo S.J."/>
            <person name="Dannebaum R.O."/>
            <person name="Kuo R.C."/>
            <person name="Labutti K."/>
            <person name="Haridas S."/>
            <person name="Kuo A."/>
            <person name="Salamov A."/>
            <person name="Ahrendt S.R."/>
            <person name="Lipzen A."/>
            <person name="Sullivan W."/>
            <person name="Andreopoulos W.B."/>
            <person name="Clum A."/>
            <person name="Lindquist E."/>
            <person name="Daum C."/>
            <person name="Ramamoorthy G.K."/>
            <person name="Gryganskyi A."/>
            <person name="Culley D."/>
            <person name="Magnuson J.K."/>
            <person name="James T.Y."/>
            <person name="O'Malley M.A."/>
            <person name="Stajich J.E."/>
            <person name="Spatafora J.W."/>
            <person name="Visel A."/>
            <person name="Grigoriev I.V."/>
        </authorList>
    </citation>
    <scope>NUCLEOTIDE SEQUENCE [LARGE SCALE GENOMIC DNA]</scope>
    <source>
        <strain evidence="12 13">12-1054</strain>
    </source>
</reference>
<keyword evidence="7" id="KW-0175">Coiled coil</keyword>
<dbReference type="Gene3D" id="1.20.5.110">
    <property type="match status" value="1"/>
</dbReference>
<dbReference type="GO" id="GO:0005783">
    <property type="term" value="C:endoplasmic reticulum"/>
    <property type="evidence" value="ECO:0007669"/>
    <property type="project" value="TreeGrafter"/>
</dbReference>
<evidence type="ECO:0000256" key="1">
    <source>
        <dbReference type="ARBA" id="ARBA00004211"/>
    </source>
</evidence>